<accession>D6AV81</accession>
<reference evidence="3" key="2">
    <citation type="submission" date="2008-12" db="EMBL/GenBank/DDBJ databases">
        <title>Annotation of Streptomyces roseosporus strain NRRL 15998.</title>
        <authorList>
            <consortium name="The Broad Institute Genome Sequencing Platform"/>
            <consortium name="Broad Institute Microbial Sequencing Center"/>
            <person name="Fischbach M."/>
            <person name="Ward D."/>
            <person name="Young S."/>
            <person name="Kodira C.D."/>
            <person name="Zeng Q."/>
            <person name="Koehrsen M."/>
            <person name="Godfrey P."/>
            <person name="Alvarado L."/>
            <person name="Berlin A.M."/>
            <person name="Borenstein D."/>
            <person name="Chen Z."/>
            <person name="Engels R."/>
            <person name="Freedman E."/>
            <person name="Gellesch M."/>
            <person name="Goldberg J."/>
            <person name="Griggs A."/>
            <person name="Gujja S."/>
            <person name="Heiman D.I."/>
            <person name="Hepburn T.A."/>
            <person name="Howarth C."/>
            <person name="Jen D."/>
            <person name="Larson L."/>
            <person name="Lewis B."/>
            <person name="Mehta T."/>
            <person name="Park D."/>
            <person name="Pearson M."/>
            <person name="Roberts A."/>
            <person name="Saif S."/>
            <person name="Shea T.D."/>
            <person name="Shenoy N."/>
            <person name="Sisk P."/>
            <person name="Stolte C."/>
            <person name="Sykes S.N."/>
            <person name="Walk T."/>
            <person name="White J."/>
            <person name="Yandava C."/>
            <person name="Straight P."/>
            <person name="Clardy J."/>
            <person name="Hung D."/>
            <person name="Kolter R."/>
            <person name="Mekalanos J."/>
            <person name="Walker S."/>
            <person name="Walsh C.T."/>
            <person name="Wieland B.L.C."/>
            <person name="Ilzarbe M."/>
            <person name="Galagan J."/>
            <person name="Nusbaum C."/>
            <person name="Birren B."/>
        </authorList>
    </citation>
    <scope>NUCLEOTIDE SEQUENCE [LARGE SCALE GENOMIC DNA]</scope>
    <source>
        <strain evidence="3">NRRL 15998</strain>
    </source>
</reference>
<protein>
    <submittedName>
        <fullName evidence="2">Predicted protein</fullName>
    </submittedName>
</protein>
<reference evidence="3" key="1">
    <citation type="submission" date="2008-10" db="EMBL/GenBank/DDBJ databases">
        <authorList>
            <person name="Molnar K."/>
        </authorList>
    </citation>
    <scope>NUCLEOTIDE SEQUENCE [LARGE SCALE GENOMIC DNA]</scope>
    <source>
        <strain evidence="3">NRRL 15998</strain>
    </source>
</reference>
<evidence type="ECO:0000256" key="1">
    <source>
        <dbReference type="SAM" id="MobiDB-lite"/>
    </source>
</evidence>
<evidence type="ECO:0000313" key="2">
    <source>
        <dbReference type="EMBL" id="EFE76376.2"/>
    </source>
</evidence>
<name>D6AV81_STRFL</name>
<proteinExistence type="predicted"/>
<gene>
    <name evidence="2" type="ORF">SSGG_03743</name>
</gene>
<dbReference type="AlphaFoldDB" id="D6AV81"/>
<dbReference type="Pfam" id="PF05973">
    <property type="entry name" value="Gp49"/>
    <property type="match status" value="1"/>
</dbReference>
<feature type="region of interest" description="Disordered" evidence="1">
    <location>
        <begin position="144"/>
        <end position="164"/>
    </location>
</feature>
<organism evidence="2 3">
    <name type="scientific">Streptomyces filamentosus NRRL 15998</name>
    <dbReference type="NCBI Taxonomy" id="457431"/>
    <lineage>
        <taxon>Bacteria</taxon>
        <taxon>Bacillati</taxon>
        <taxon>Actinomycetota</taxon>
        <taxon>Actinomycetes</taxon>
        <taxon>Kitasatosporales</taxon>
        <taxon>Streptomycetaceae</taxon>
        <taxon>Streptomyces</taxon>
    </lineage>
</organism>
<dbReference type="Proteomes" id="UP000003986">
    <property type="component" value="Unassembled WGS sequence"/>
</dbReference>
<feature type="region of interest" description="Disordered" evidence="1">
    <location>
        <begin position="1"/>
        <end position="69"/>
    </location>
</feature>
<feature type="compositionally biased region" description="Low complexity" evidence="1">
    <location>
        <begin position="54"/>
        <end position="64"/>
    </location>
</feature>
<dbReference type="EMBL" id="DS999644">
    <property type="protein sequence ID" value="EFE76376.2"/>
    <property type="molecule type" value="Genomic_DNA"/>
</dbReference>
<evidence type="ECO:0000313" key="3">
    <source>
        <dbReference type="Proteomes" id="UP000003986"/>
    </source>
</evidence>
<dbReference type="InterPro" id="IPR009241">
    <property type="entry name" value="HigB-like"/>
</dbReference>
<sequence>MGLHRLRHPPRPPVPGRPHPPRPAPRGAGRPGHRPGPGRGEPRRGGGPRDAPGDRGTAGAAAGEVAEKDPLTADLVEAAVDVPADSGPALGRPLVDRLQGCRIHNLKELRPASSGRSEVRILFVFDLGEHAYLRRRSAWRQDQGVHRVRGPDGRGGLSVRSVTS</sequence>
<feature type="compositionally biased region" description="Basic residues" evidence="1">
    <location>
        <begin position="1"/>
        <end position="10"/>
    </location>
</feature>
<feature type="compositionally biased region" description="Pro residues" evidence="1">
    <location>
        <begin position="11"/>
        <end position="24"/>
    </location>
</feature>